<dbReference type="Gene3D" id="2.30.30.700">
    <property type="entry name" value="SLA1 homology domain 1"/>
    <property type="match status" value="1"/>
</dbReference>
<dbReference type="InterPro" id="IPR057402">
    <property type="entry name" value="AIM3_BBC1_C"/>
</dbReference>
<evidence type="ECO:0000259" key="1">
    <source>
        <dbReference type="Pfam" id="PF25459"/>
    </source>
</evidence>
<accession>A0ABN6H3W9</accession>
<dbReference type="RefSeq" id="WP_338690178.1">
    <property type="nucleotide sequence ID" value="NZ_AP024702.1"/>
</dbReference>
<dbReference type="Proteomes" id="UP001374893">
    <property type="component" value="Chromosome"/>
</dbReference>
<evidence type="ECO:0000313" key="3">
    <source>
        <dbReference type="Proteomes" id="UP001374893"/>
    </source>
</evidence>
<feature type="domain" description="BBC1/AIM3 cysteine proteinase-fold" evidence="1">
    <location>
        <begin position="98"/>
        <end position="219"/>
    </location>
</feature>
<gene>
    <name evidence="2" type="ORF">HAHE_16960</name>
</gene>
<dbReference type="Pfam" id="PF25459">
    <property type="entry name" value="AIM3_BBC1_C"/>
    <property type="match status" value="1"/>
</dbReference>
<dbReference type="EMBL" id="AP024702">
    <property type="protein sequence ID" value="BCX47788.1"/>
    <property type="molecule type" value="Genomic_DNA"/>
</dbReference>
<organism evidence="2 3">
    <name type="scientific">Haloferula helveola</name>
    <dbReference type="NCBI Taxonomy" id="490095"/>
    <lineage>
        <taxon>Bacteria</taxon>
        <taxon>Pseudomonadati</taxon>
        <taxon>Verrucomicrobiota</taxon>
        <taxon>Verrucomicrobiia</taxon>
        <taxon>Verrucomicrobiales</taxon>
        <taxon>Verrucomicrobiaceae</taxon>
        <taxon>Haloferula</taxon>
    </lineage>
</organism>
<keyword evidence="3" id="KW-1185">Reference proteome</keyword>
<name>A0ABN6H3W9_9BACT</name>
<reference evidence="2 3" key="1">
    <citation type="submission" date="2021-06" db="EMBL/GenBank/DDBJ databases">
        <title>Complete genome of Haloferula helveola possessing various polysaccharide degrading enzymes.</title>
        <authorList>
            <person name="Takami H."/>
            <person name="Huang C."/>
            <person name="Hamasaki K."/>
        </authorList>
    </citation>
    <scope>NUCLEOTIDE SEQUENCE [LARGE SCALE GENOMIC DNA]</scope>
    <source>
        <strain evidence="2 3">CN-1</strain>
    </source>
</reference>
<proteinExistence type="predicted"/>
<protein>
    <submittedName>
        <fullName evidence="2">SH3 domain-containing protein</fullName>
    </submittedName>
</protein>
<sequence length="221" mass="24691">MNVFNAAFVALFLTLCVGSPTEEDFRDFSNREGRTIRAKLESATADKVTVRLTSGKTYTLELNQLSDSDQEYVRDYLGREEAKEDARARAEHADEARAKVLEFAESHLGKPVGNGECWTLANQAYVAAKISRPGGDQRVWGREIDYEKEEILPGDIIEIKEATFTGGLKVPNQHTAIICKATRRGDLEVLEQNTGGRKFVTRGAISLRALESGTVRIYRYE</sequence>
<evidence type="ECO:0000313" key="2">
    <source>
        <dbReference type="EMBL" id="BCX47788.1"/>
    </source>
</evidence>